<protein>
    <recommendedName>
        <fullName evidence="4">AIG1-type G domain-containing protein</fullName>
    </recommendedName>
</protein>
<keyword evidence="3" id="KW-1185">Reference proteome</keyword>
<dbReference type="InterPro" id="IPR011029">
    <property type="entry name" value="DEATH-like_dom_sf"/>
</dbReference>
<gene>
    <name evidence="2" type="ORF">BaRGS_00038810</name>
</gene>
<dbReference type="EMBL" id="JACVVK020000645">
    <property type="protein sequence ID" value="KAK7460763.1"/>
    <property type="molecule type" value="Genomic_DNA"/>
</dbReference>
<feature type="compositionally biased region" description="Basic and acidic residues" evidence="1">
    <location>
        <begin position="235"/>
        <end position="272"/>
    </location>
</feature>
<dbReference type="Gene3D" id="1.10.533.10">
    <property type="entry name" value="Death Domain, Fas"/>
    <property type="match status" value="1"/>
</dbReference>
<dbReference type="CDD" id="cd01670">
    <property type="entry name" value="Death"/>
    <property type="match status" value="1"/>
</dbReference>
<comment type="caution">
    <text evidence="2">The sequence shown here is derived from an EMBL/GenBank/DDBJ whole genome shotgun (WGS) entry which is preliminary data.</text>
</comment>
<proteinExistence type="predicted"/>
<evidence type="ECO:0000313" key="2">
    <source>
        <dbReference type="EMBL" id="KAK7460763.1"/>
    </source>
</evidence>
<dbReference type="Proteomes" id="UP001519460">
    <property type="component" value="Unassembled WGS sequence"/>
</dbReference>
<organism evidence="2 3">
    <name type="scientific">Batillaria attramentaria</name>
    <dbReference type="NCBI Taxonomy" id="370345"/>
    <lineage>
        <taxon>Eukaryota</taxon>
        <taxon>Metazoa</taxon>
        <taxon>Spiralia</taxon>
        <taxon>Lophotrochozoa</taxon>
        <taxon>Mollusca</taxon>
        <taxon>Gastropoda</taxon>
        <taxon>Caenogastropoda</taxon>
        <taxon>Sorbeoconcha</taxon>
        <taxon>Cerithioidea</taxon>
        <taxon>Batillariidae</taxon>
        <taxon>Batillaria</taxon>
    </lineage>
</organism>
<accession>A0ABD0J5W6</accession>
<reference evidence="2 3" key="1">
    <citation type="journal article" date="2023" name="Sci. Data">
        <title>Genome assembly of the Korean intertidal mud-creeper Batillaria attramentaria.</title>
        <authorList>
            <person name="Patra A.K."/>
            <person name="Ho P.T."/>
            <person name="Jun S."/>
            <person name="Lee S.J."/>
            <person name="Kim Y."/>
            <person name="Won Y.J."/>
        </authorList>
    </citation>
    <scope>NUCLEOTIDE SEQUENCE [LARGE SCALE GENOMIC DNA]</scope>
    <source>
        <strain evidence="2">Wonlab-2016</strain>
    </source>
</reference>
<dbReference type="AlphaFoldDB" id="A0ABD0J5W6"/>
<feature type="region of interest" description="Disordered" evidence="1">
    <location>
        <begin position="231"/>
        <end position="272"/>
    </location>
</feature>
<evidence type="ECO:0000313" key="3">
    <source>
        <dbReference type="Proteomes" id="UP001519460"/>
    </source>
</evidence>
<name>A0ABD0J5W6_9CAEN</name>
<evidence type="ECO:0008006" key="4">
    <source>
        <dbReference type="Google" id="ProtNLM"/>
    </source>
</evidence>
<sequence>MADSDLPASDPEVFPGGQCRLFLFGSEACGKSSVGNTIMCKEVFEVHHSRYTGKSKRVNFIERDVAEHGCRVELQKDDRFKTMLEEVEGRYVMVNNQAGEPDNPDRIEQSKRLMAEVKKLVDKSEDVFRWPPEELTTRVFFELSTKMGSGWRDFISFLPGWSSRERMLAVIDQAREDEKTVSNQINACLVVWSKECPNYVSLRVILETLEKCNMKDLKMVLQKYSSDFPYLQTDGSEKSKTKNRELASQKTSSDAKADGSGRTRKSEPCSVQ</sequence>
<evidence type="ECO:0000256" key="1">
    <source>
        <dbReference type="SAM" id="MobiDB-lite"/>
    </source>
</evidence>